<dbReference type="OrthoDB" id="474791at2"/>
<evidence type="ECO:0000256" key="2">
    <source>
        <dbReference type="RuleBase" id="RU363072"/>
    </source>
</evidence>
<dbReference type="InterPro" id="IPR007049">
    <property type="entry name" value="Carb-sel_porin_OprB"/>
</dbReference>
<dbReference type="InterPro" id="IPR038673">
    <property type="entry name" value="OprB_sf"/>
</dbReference>
<dbReference type="Pfam" id="PF00395">
    <property type="entry name" value="SLH"/>
    <property type="match status" value="1"/>
</dbReference>
<dbReference type="PANTHER" id="PTHR43308">
    <property type="entry name" value="OUTER MEMBRANE PROTEIN ALPHA-RELATED"/>
    <property type="match status" value="1"/>
</dbReference>
<dbReference type="Pfam" id="PF04966">
    <property type="entry name" value="OprB"/>
    <property type="match status" value="1"/>
</dbReference>
<proteinExistence type="inferred from homology"/>
<evidence type="ECO:0000259" key="3">
    <source>
        <dbReference type="PROSITE" id="PS51272"/>
    </source>
</evidence>
<comment type="similarity">
    <text evidence="1 2">Belongs to the OprB family.</text>
</comment>
<sequence>MSKFLWNYLLVIPTVFYGLLFLPSVANADVTTQETVPTKIISPKPVVTQDQESANSPTEITGQVTSVSQLSDVRPTDWAFQALQSLVERYGAIAGYPDGTFKGNRALTRYEFAAGLNAALDRLSELIASNTADLVKKEDLETLQKLQAEFAPELQQLRARLDSLEARTAEVEANQFSTTTKLLGDAVFIVADTFGDRANNRPANDTKDDTQTVFGYRSRLILQTSFTGKDQLSTILSSNTIPNLTNSTGTAMTRFTFDQGTEEGVYLSQLVYRFPLSKNATIWVGPRALQPAIYAPTLNSSIGGLNGAVSRFATFNPTVYRPGFDGAGAALGYKFSNQVQLSLAYTADNTQASRASGEGNGFADANNIIFSQLTISPSRQLDVGLAYVHKYFGTRTGFNLTGGTGSAFARNPFEQNSTSTDNFGLQFNWRASRRFVVGGWFGYTLAHQESGPNNDATIINGALTLAFPDLFKEGNVGGFIVGVPPKVTSNDYRPRANAARREDPDTSLHLEAFYTFRVNDNVRVTPTFYVITSPEHNDANNAIWVGALRTTFSF</sequence>
<name>A0A1Z4GFL0_9CYAN</name>
<feature type="chain" id="PRO_5011817739" description="SLH domain-containing protein" evidence="2">
    <location>
        <begin position="29"/>
        <end position="554"/>
    </location>
</feature>
<dbReference type="InterPro" id="IPR047684">
    <property type="entry name" value="Por_som-like"/>
</dbReference>
<evidence type="ECO:0000313" key="4">
    <source>
        <dbReference type="EMBL" id="BAY16311.1"/>
    </source>
</evidence>
<feature type="signal peptide" evidence="2">
    <location>
        <begin position="1"/>
        <end position="28"/>
    </location>
</feature>
<keyword evidence="2" id="KW-0732">Signal</keyword>
<dbReference type="PROSITE" id="PS51272">
    <property type="entry name" value="SLH"/>
    <property type="match status" value="1"/>
</dbReference>
<evidence type="ECO:0000256" key="1">
    <source>
        <dbReference type="ARBA" id="ARBA00008769"/>
    </source>
</evidence>
<feature type="domain" description="SLH" evidence="3">
    <location>
        <begin position="66"/>
        <end position="130"/>
    </location>
</feature>
<evidence type="ECO:0000313" key="5">
    <source>
        <dbReference type="Proteomes" id="UP000218287"/>
    </source>
</evidence>
<organism evidence="4 5">
    <name type="scientific">Anabaenopsis circularis NIES-21</name>
    <dbReference type="NCBI Taxonomy" id="1085406"/>
    <lineage>
        <taxon>Bacteria</taxon>
        <taxon>Bacillati</taxon>
        <taxon>Cyanobacteriota</taxon>
        <taxon>Cyanophyceae</taxon>
        <taxon>Nostocales</taxon>
        <taxon>Nodulariaceae</taxon>
        <taxon>Anabaenopsis</taxon>
    </lineage>
</organism>
<dbReference type="GO" id="GO:0015288">
    <property type="term" value="F:porin activity"/>
    <property type="evidence" value="ECO:0007669"/>
    <property type="project" value="InterPro"/>
</dbReference>
<dbReference type="InterPro" id="IPR051465">
    <property type="entry name" value="Cell_Envelope_Struct_Comp"/>
</dbReference>
<gene>
    <name evidence="4" type="ORF">NIES21_21360</name>
</gene>
<dbReference type="EMBL" id="AP018174">
    <property type="protein sequence ID" value="BAY16311.1"/>
    <property type="molecule type" value="Genomic_DNA"/>
</dbReference>
<dbReference type="GO" id="GO:0008643">
    <property type="term" value="P:carbohydrate transport"/>
    <property type="evidence" value="ECO:0007669"/>
    <property type="project" value="InterPro"/>
</dbReference>
<dbReference type="InterPro" id="IPR001119">
    <property type="entry name" value="SLH_dom"/>
</dbReference>
<accession>A0A1Z4GFL0</accession>
<protein>
    <recommendedName>
        <fullName evidence="3">SLH domain-containing protein</fullName>
    </recommendedName>
</protein>
<dbReference type="AlphaFoldDB" id="A0A1Z4GFL0"/>
<reference evidence="4 5" key="1">
    <citation type="submission" date="2017-06" db="EMBL/GenBank/DDBJ databases">
        <title>Genome sequencing of cyanobaciteial culture collection at National Institute for Environmental Studies (NIES).</title>
        <authorList>
            <person name="Hirose Y."/>
            <person name="Shimura Y."/>
            <person name="Fujisawa T."/>
            <person name="Nakamura Y."/>
            <person name="Kawachi M."/>
        </authorList>
    </citation>
    <scope>NUCLEOTIDE SEQUENCE [LARGE SCALE GENOMIC DNA]</scope>
    <source>
        <strain evidence="4 5">NIES-21</strain>
    </source>
</reference>
<dbReference type="Proteomes" id="UP000218287">
    <property type="component" value="Chromosome"/>
</dbReference>
<dbReference type="PANTHER" id="PTHR43308:SF1">
    <property type="entry name" value="OUTER MEMBRANE PROTEIN ALPHA"/>
    <property type="match status" value="1"/>
</dbReference>
<keyword evidence="5" id="KW-1185">Reference proteome</keyword>
<dbReference type="GO" id="GO:0016020">
    <property type="term" value="C:membrane"/>
    <property type="evidence" value="ECO:0007669"/>
    <property type="project" value="InterPro"/>
</dbReference>
<dbReference type="Gene3D" id="2.40.160.180">
    <property type="entry name" value="Carbohydrate-selective porin OprB"/>
    <property type="match status" value="1"/>
</dbReference>
<dbReference type="NCBIfam" id="NF033921">
    <property type="entry name" value="por_somb"/>
    <property type="match status" value="1"/>
</dbReference>